<feature type="transmembrane region" description="Helical" evidence="1">
    <location>
        <begin position="854"/>
        <end position="877"/>
    </location>
</feature>
<dbReference type="PANTHER" id="PTHR39596:SF2">
    <property type="entry name" value="HET DOMAIN PROTEIN (AFU_ORTHOLOGUE AFUA_1G17550)-RELATED"/>
    <property type="match status" value="1"/>
</dbReference>
<dbReference type="PANTHER" id="PTHR39596">
    <property type="match status" value="1"/>
</dbReference>
<feature type="transmembrane region" description="Helical" evidence="1">
    <location>
        <begin position="814"/>
        <end position="834"/>
    </location>
</feature>
<keyword evidence="1" id="KW-0472">Membrane</keyword>
<dbReference type="OrthoDB" id="5398779at2759"/>
<dbReference type="EMBL" id="FJOG01000052">
    <property type="protein sequence ID" value="CZR68208.1"/>
    <property type="molecule type" value="Genomic_DNA"/>
</dbReference>
<organism evidence="3 4">
    <name type="scientific">Phialocephala subalpina</name>
    <dbReference type="NCBI Taxonomy" id="576137"/>
    <lineage>
        <taxon>Eukaryota</taxon>
        <taxon>Fungi</taxon>
        <taxon>Dikarya</taxon>
        <taxon>Ascomycota</taxon>
        <taxon>Pezizomycotina</taxon>
        <taxon>Leotiomycetes</taxon>
        <taxon>Helotiales</taxon>
        <taxon>Mollisiaceae</taxon>
        <taxon>Phialocephala</taxon>
        <taxon>Phialocephala fortinii species complex</taxon>
    </lineage>
</organism>
<gene>
    <name evidence="3" type="ORF">PAC_18107</name>
</gene>
<dbReference type="Proteomes" id="UP000184330">
    <property type="component" value="Unassembled WGS sequence"/>
</dbReference>
<evidence type="ECO:0000256" key="1">
    <source>
        <dbReference type="SAM" id="Phobius"/>
    </source>
</evidence>
<keyword evidence="1" id="KW-1133">Transmembrane helix</keyword>
<dbReference type="STRING" id="576137.A0A1L7XTA0"/>
<dbReference type="InterPro" id="IPR010730">
    <property type="entry name" value="HET"/>
</dbReference>
<feature type="domain" description="Heterokaryon incompatibility" evidence="2">
    <location>
        <begin position="329"/>
        <end position="476"/>
    </location>
</feature>
<proteinExistence type="predicted"/>
<evidence type="ECO:0000259" key="2">
    <source>
        <dbReference type="Pfam" id="PF06985"/>
    </source>
</evidence>
<accession>A0A1L7XTA0</accession>
<dbReference type="Pfam" id="PF06985">
    <property type="entry name" value="HET"/>
    <property type="match status" value="1"/>
</dbReference>
<sequence length="1078" mass="121139">MDHLPLASGARPPALSIPFVVKSASDSPYCHGEDDFISFPERHLQELRFIHRDLGPEDALLSLAQSWLYFGTLTEFFQQPINSDTLTRLDHTGDRLICTSSLRELRSRWIASLPPRSITGPGFRQRIGRRCGVLLARATWAYEHFQDMITEDPRAPLVMFSIKVMLCSLCHTARVVLYPTPTLDAVLTRLSPRPAAVDDSTATDFLLWDYMVQNGWCPYQMNHLATLHSATSMIYLASIPRRKRNIGHENCLRAGCCKASQIDWAAFEPLHVTAGCTCEHVSVDEQQIMARLEDYKIPLLSCTRSASGDFSIEVIQADTHTVFGTPTFYYAISHVWADGLGNPLANSLAKCQFERLYNKLKSLSNEVAMTRPFSGTIALSESVRSDSPIVFWMDVFCIPVVRENSERNSKLKQRAIALMDLTYAFARQVLVLDSEMELVAAQDGSDDELSRLKASTETLSRFATCSWMGRSWTLQEGALASELWAHYSGHPMRHKSFYSFDLSPHLVNEVPPEMLAVIETLANHASLPSVGRGTQDMTNAAAYCSSAREVQFLEVWNSLIGRSTTQPEDFHCIVANLLDFSVQELFKLKGSDGSDQENRYERMKAIILAQKRLPMQLFCLPTTRADNSSEMAWLPERPIGPRLSEDAFAHCVKVVHGGFVVEPACLTSCFFAWPLHSSTPGFCLNIPSKNGAHPHITLHLPRSTNMENLDLLVYLNASTQVHTLLTDSRKNGAAFFVTDRQNDSVKVKYLCSLSFRNCWEAHGSVGAPDYIAAAAVSKKVSVCISGPDTHTALKFRRPLRVGSNLTATLPAKSIVIAAILGLITAISLATIIALPPTRKFFFNWPVIRHSALLFYAFLIVLFLFYITALLFVCARYISTPWIRKSYFTDQLPWYVRALYWEKLPSILKISMWTRRMHQALVTRLLGRRIPYEIQTDLPRRERTTLLWRLKRVAMSPWRRTQNANGLPQDYTDDYDGDIPLLPSSEPDPAFRGVQASSPLSPPSDLSEVDAFDCVGEENARILRTVQRALIATRADGTGNGIWDAFSDVIFATQWIGRIRKQRKLRDILFDYGLIGGGK</sequence>
<name>A0A1L7XTA0_9HELO</name>
<evidence type="ECO:0000313" key="3">
    <source>
        <dbReference type="EMBL" id="CZR68208.1"/>
    </source>
</evidence>
<protein>
    <recommendedName>
        <fullName evidence="2">Heterokaryon incompatibility domain-containing protein</fullName>
    </recommendedName>
</protein>
<evidence type="ECO:0000313" key="4">
    <source>
        <dbReference type="Proteomes" id="UP000184330"/>
    </source>
</evidence>
<keyword evidence="1" id="KW-0812">Transmembrane</keyword>
<keyword evidence="4" id="KW-1185">Reference proteome</keyword>
<dbReference type="AlphaFoldDB" id="A0A1L7XTA0"/>
<reference evidence="3 4" key="1">
    <citation type="submission" date="2016-03" db="EMBL/GenBank/DDBJ databases">
        <authorList>
            <person name="Ploux O."/>
        </authorList>
    </citation>
    <scope>NUCLEOTIDE SEQUENCE [LARGE SCALE GENOMIC DNA]</scope>
    <source>
        <strain evidence="3 4">UAMH 11012</strain>
    </source>
</reference>